<dbReference type="Proteomes" id="UP000789920">
    <property type="component" value="Unassembled WGS sequence"/>
</dbReference>
<name>A0ACA9L5K4_9GLOM</name>
<proteinExistence type="predicted"/>
<dbReference type="EMBL" id="CAJVQC010002384">
    <property type="protein sequence ID" value="CAG8510589.1"/>
    <property type="molecule type" value="Genomic_DNA"/>
</dbReference>
<gene>
    <name evidence="1" type="ORF">RPERSI_LOCUS2239</name>
</gene>
<reference evidence="1" key="1">
    <citation type="submission" date="2021-06" db="EMBL/GenBank/DDBJ databases">
        <authorList>
            <person name="Kallberg Y."/>
            <person name="Tangrot J."/>
            <person name="Rosling A."/>
        </authorList>
    </citation>
    <scope>NUCLEOTIDE SEQUENCE</scope>
    <source>
        <strain evidence="1">MA461A</strain>
    </source>
</reference>
<protein>
    <submittedName>
        <fullName evidence="1">31982_t:CDS:1</fullName>
    </submittedName>
</protein>
<evidence type="ECO:0000313" key="2">
    <source>
        <dbReference type="Proteomes" id="UP000789920"/>
    </source>
</evidence>
<organism evidence="1 2">
    <name type="scientific">Racocetra persica</name>
    <dbReference type="NCBI Taxonomy" id="160502"/>
    <lineage>
        <taxon>Eukaryota</taxon>
        <taxon>Fungi</taxon>
        <taxon>Fungi incertae sedis</taxon>
        <taxon>Mucoromycota</taxon>
        <taxon>Glomeromycotina</taxon>
        <taxon>Glomeromycetes</taxon>
        <taxon>Diversisporales</taxon>
        <taxon>Gigasporaceae</taxon>
        <taxon>Racocetra</taxon>
    </lineage>
</organism>
<comment type="caution">
    <text evidence="1">The sequence shown here is derived from an EMBL/GenBank/DDBJ whole genome shotgun (WGS) entry which is preliminary data.</text>
</comment>
<feature type="non-terminal residue" evidence="1">
    <location>
        <position position="216"/>
    </location>
</feature>
<keyword evidence="2" id="KW-1185">Reference proteome</keyword>
<accession>A0ACA9L5K4</accession>
<sequence length="216" mass="24504">MTDLGDSNFGLEENPSSDDFFIRQTKKHASTSKDTDAILLLITVLRFFAEATDLLGCSKYATISFMYSAITVIKQGLLLDKTLDIDFDSFEDVFDNDVICKDDKKYYMSNQQQINVSSNEAMLATLLDPQCKAFSFMSRSLKKKTIELLKAGYEEAQILYQTEKEKNNLQTNLNTLLASMFQNRTTSTASEKLFSDARNTMIAKRISLLPTTFEHL</sequence>
<evidence type="ECO:0000313" key="1">
    <source>
        <dbReference type="EMBL" id="CAG8510589.1"/>
    </source>
</evidence>